<dbReference type="Gene3D" id="3.30.56.130">
    <property type="entry name" value="Transcriptional regulator CtsR, winged HTH domain"/>
    <property type="match status" value="1"/>
</dbReference>
<evidence type="ECO:0000313" key="11">
    <source>
        <dbReference type="Proteomes" id="UP000069697"/>
    </source>
</evidence>
<dbReference type="Pfam" id="PF17727">
    <property type="entry name" value="CtsR_C"/>
    <property type="match status" value="1"/>
</dbReference>
<dbReference type="FunFam" id="3.30.56.130:FF:000001">
    <property type="entry name" value="Transcriptional regulator CtsR"/>
    <property type="match status" value="1"/>
</dbReference>
<feature type="domain" description="CtsR N-terminal HTH" evidence="8">
    <location>
        <begin position="29"/>
        <end position="100"/>
    </location>
</feature>
<comment type="similarity">
    <text evidence="1">Belongs to the CtsR family.</text>
</comment>
<evidence type="ECO:0000256" key="2">
    <source>
        <dbReference type="ARBA" id="ARBA00014129"/>
    </source>
</evidence>
<dbReference type="PIRSF" id="PIRSF010607">
    <property type="entry name" value="Txn_repr_CtsR"/>
    <property type="match status" value="1"/>
</dbReference>
<reference evidence="10 11" key="1">
    <citation type="journal article" date="2016" name="Genome Announc.">
        <title>Draft Genome Sequence of Paenibacillus amylolyticus Heshi-A3, Isolated from Fermented Rice Bran in a Japanese Fermented Seafood Dish.</title>
        <authorList>
            <person name="Akuzawa S."/>
            <person name="Nagaoka J."/>
            <person name="Kanekatsu M."/>
            <person name="Kubota E."/>
            <person name="Ohtake R."/>
            <person name="Suzuki T."/>
            <person name="Kanesaki Y."/>
        </authorList>
    </citation>
    <scope>NUCLEOTIDE SEQUENCE [LARGE SCALE GENOMIC DNA]</scope>
    <source>
        <strain evidence="10 11">Heshi-A3</strain>
    </source>
</reference>
<dbReference type="GO" id="GO:0003677">
    <property type="term" value="F:DNA binding"/>
    <property type="evidence" value="ECO:0007669"/>
    <property type="project" value="UniProtKB-KW"/>
</dbReference>
<keyword evidence="6" id="KW-0238">DNA-binding</keyword>
<feature type="domain" description="CtsR C-terminal dimerization" evidence="9">
    <location>
        <begin position="106"/>
        <end position="173"/>
    </location>
</feature>
<dbReference type="GO" id="GO:0006355">
    <property type="term" value="P:regulation of DNA-templated transcription"/>
    <property type="evidence" value="ECO:0007669"/>
    <property type="project" value="InterPro"/>
</dbReference>
<keyword evidence="5" id="KW-0346">Stress response</keyword>
<dbReference type="AlphaFoldDB" id="A0A100VPS7"/>
<evidence type="ECO:0000256" key="6">
    <source>
        <dbReference type="ARBA" id="ARBA00023125"/>
    </source>
</evidence>
<dbReference type="Pfam" id="PF05848">
    <property type="entry name" value="CtsR"/>
    <property type="match status" value="1"/>
</dbReference>
<gene>
    <name evidence="10" type="ORF">PAHA3_3683</name>
</gene>
<comment type="caution">
    <text evidence="10">The sequence shown here is derived from an EMBL/GenBank/DDBJ whole genome shotgun (WGS) entry which is preliminary data.</text>
</comment>
<evidence type="ECO:0000259" key="9">
    <source>
        <dbReference type="Pfam" id="PF17727"/>
    </source>
</evidence>
<dbReference type="InterPro" id="IPR041902">
    <property type="entry name" value="CtsR_N_sf"/>
</dbReference>
<sequence length="179" mass="20297">MGREGVLCGGVWVLIDLTFQTVEDDWMRNISDIIERYLKSILHESPEGMVEIQRNDLADQFSCVPSQINYVISTRFTLEKGYLVESKRGGGGYVRIQRIELPAQSALHNHLHHSIGDEIGQTAAEGLIYQLEEARFLSKREAGLMRAAVSREVILVKLPYRDQIRARMLKAMLISLLGK</sequence>
<evidence type="ECO:0000256" key="1">
    <source>
        <dbReference type="ARBA" id="ARBA00010189"/>
    </source>
</evidence>
<reference evidence="11" key="2">
    <citation type="submission" date="2016-01" db="EMBL/GenBank/DDBJ databases">
        <title>Draft Genome Sequence of Paenibacillus amylolyticus Heshi-A3 that Was Isolated from Fermented Rice Bran with Aging Salted Mackerel, Which Was Named Heshiko as Traditional Fermented Seafood in Japan.</title>
        <authorList>
            <person name="Akuzawa S."/>
            <person name="Nakagawa J."/>
            <person name="Kanekatsu T."/>
            <person name="Kubota E."/>
            <person name="Ohtake R."/>
            <person name="Suzuki T."/>
            <person name="Kanesaki Y."/>
        </authorList>
    </citation>
    <scope>NUCLEOTIDE SEQUENCE [LARGE SCALE GENOMIC DNA]</scope>
    <source>
        <strain evidence="11">Heshi-A3</strain>
    </source>
</reference>
<dbReference type="InterPro" id="IPR040465">
    <property type="entry name" value="CtsR_N"/>
</dbReference>
<protein>
    <recommendedName>
        <fullName evidence="2">Transcriptional regulator CtsR</fullName>
    </recommendedName>
</protein>
<dbReference type="InterPro" id="IPR041908">
    <property type="entry name" value="CtsR_C_sf"/>
</dbReference>
<evidence type="ECO:0000256" key="3">
    <source>
        <dbReference type="ARBA" id="ARBA00022491"/>
    </source>
</evidence>
<dbReference type="Proteomes" id="UP000069697">
    <property type="component" value="Unassembled WGS sequence"/>
</dbReference>
<dbReference type="InterPro" id="IPR008463">
    <property type="entry name" value="CtsR"/>
</dbReference>
<dbReference type="InterPro" id="IPR041473">
    <property type="entry name" value="CtsR_C"/>
</dbReference>
<keyword evidence="3" id="KW-0678">Repressor</keyword>
<name>A0A100VPS7_PAEAM</name>
<accession>A0A100VPS7</accession>
<evidence type="ECO:0000256" key="7">
    <source>
        <dbReference type="ARBA" id="ARBA00023163"/>
    </source>
</evidence>
<organism evidence="10 11">
    <name type="scientific">Paenibacillus amylolyticus</name>
    <dbReference type="NCBI Taxonomy" id="1451"/>
    <lineage>
        <taxon>Bacteria</taxon>
        <taxon>Bacillati</taxon>
        <taxon>Bacillota</taxon>
        <taxon>Bacilli</taxon>
        <taxon>Bacillales</taxon>
        <taxon>Paenibacillaceae</taxon>
        <taxon>Paenibacillus</taxon>
    </lineage>
</organism>
<keyword evidence="7" id="KW-0804">Transcription</keyword>
<evidence type="ECO:0000256" key="5">
    <source>
        <dbReference type="ARBA" id="ARBA00023016"/>
    </source>
</evidence>
<proteinExistence type="inferred from homology"/>
<dbReference type="Gene3D" id="1.10.1200.150">
    <property type="entry name" value="Transcriptional regulator CtsR, C-terminal domain"/>
    <property type="match status" value="1"/>
</dbReference>
<evidence type="ECO:0000259" key="8">
    <source>
        <dbReference type="Pfam" id="PF05848"/>
    </source>
</evidence>
<evidence type="ECO:0000313" key="10">
    <source>
        <dbReference type="EMBL" id="GAS83594.1"/>
    </source>
</evidence>
<evidence type="ECO:0000256" key="4">
    <source>
        <dbReference type="ARBA" id="ARBA00023015"/>
    </source>
</evidence>
<keyword evidence="4" id="KW-0805">Transcription regulation</keyword>
<dbReference type="EMBL" id="BCNV01000002">
    <property type="protein sequence ID" value="GAS83594.1"/>
    <property type="molecule type" value="Genomic_DNA"/>
</dbReference>